<feature type="compositionally biased region" description="Low complexity" evidence="1">
    <location>
        <begin position="108"/>
        <end position="126"/>
    </location>
</feature>
<feature type="region of interest" description="Disordered" evidence="1">
    <location>
        <begin position="487"/>
        <end position="544"/>
    </location>
</feature>
<dbReference type="EMBL" id="JALLPJ020000149">
    <property type="protein sequence ID" value="KAL3800930.1"/>
    <property type="molecule type" value="Genomic_DNA"/>
</dbReference>
<organism evidence="2 3">
    <name type="scientific">Cyclotella atomus</name>
    <dbReference type="NCBI Taxonomy" id="382360"/>
    <lineage>
        <taxon>Eukaryota</taxon>
        <taxon>Sar</taxon>
        <taxon>Stramenopiles</taxon>
        <taxon>Ochrophyta</taxon>
        <taxon>Bacillariophyta</taxon>
        <taxon>Coscinodiscophyceae</taxon>
        <taxon>Thalassiosirophycidae</taxon>
        <taxon>Stephanodiscales</taxon>
        <taxon>Stephanodiscaceae</taxon>
        <taxon>Cyclotella</taxon>
    </lineage>
</organism>
<feature type="region of interest" description="Disordered" evidence="1">
    <location>
        <begin position="773"/>
        <end position="792"/>
    </location>
</feature>
<feature type="compositionally biased region" description="Polar residues" evidence="1">
    <location>
        <begin position="626"/>
        <end position="635"/>
    </location>
</feature>
<dbReference type="AlphaFoldDB" id="A0ABD3QKZ1"/>
<feature type="compositionally biased region" description="Low complexity" evidence="1">
    <location>
        <begin position="256"/>
        <end position="268"/>
    </location>
</feature>
<feature type="region of interest" description="Disordered" evidence="1">
    <location>
        <begin position="819"/>
        <end position="858"/>
    </location>
</feature>
<feature type="compositionally biased region" description="Polar residues" evidence="1">
    <location>
        <begin position="496"/>
        <end position="515"/>
    </location>
</feature>
<feature type="region of interest" description="Disordered" evidence="1">
    <location>
        <begin position="604"/>
        <end position="689"/>
    </location>
</feature>
<dbReference type="Proteomes" id="UP001530400">
    <property type="component" value="Unassembled WGS sequence"/>
</dbReference>
<feature type="compositionally biased region" description="Basic and acidic residues" evidence="1">
    <location>
        <begin position="636"/>
        <end position="645"/>
    </location>
</feature>
<feature type="compositionally biased region" description="Polar residues" evidence="1">
    <location>
        <begin position="1"/>
        <end position="32"/>
    </location>
</feature>
<feature type="region of interest" description="Disordered" evidence="1">
    <location>
        <begin position="105"/>
        <end position="126"/>
    </location>
</feature>
<reference evidence="2 3" key="1">
    <citation type="submission" date="2024-10" db="EMBL/GenBank/DDBJ databases">
        <title>Updated reference genomes for cyclostephanoid diatoms.</title>
        <authorList>
            <person name="Roberts W.R."/>
            <person name="Alverson A.J."/>
        </authorList>
    </citation>
    <scope>NUCLEOTIDE SEQUENCE [LARGE SCALE GENOMIC DNA]</scope>
    <source>
        <strain evidence="2 3">AJA010-31</strain>
    </source>
</reference>
<gene>
    <name evidence="2" type="ORF">ACHAWO_000063</name>
</gene>
<name>A0ABD3QKZ1_9STRA</name>
<comment type="caution">
    <text evidence="2">The sequence shown here is derived from an EMBL/GenBank/DDBJ whole genome shotgun (WGS) entry which is preliminary data.</text>
</comment>
<feature type="region of interest" description="Disordered" evidence="1">
    <location>
        <begin position="1"/>
        <end position="69"/>
    </location>
</feature>
<protein>
    <submittedName>
        <fullName evidence="2">Uncharacterized protein</fullName>
    </submittedName>
</protein>
<feature type="compositionally biased region" description="Basic and acidic residues" evidence="1">
    <location>
        <begin position="653"/>
        <end position="665"/>
    </location>
</feature>
<sequence>MEQSQPQQQIDAGGNCSQNPGNTKSAPQNSVPSIIGVQEQRRPSASLHGGPSDFPQNSPVPAVYSCSQSQLPAQQLPHLQMPQNLQTQFQQFNQNMQQHPRIVTPAVQQNSQQSQSNSLNPSPVSQPAIINNQIQQHVLQPVLNYQQPQQMQQQGIYTQQPVAMIQTPILYANTTIAPQGQAVLAPPAQLSVTTNELFTVAPPPGSPTEVVKRGRFRIIKGVKSMNNLTDATSPNEVTTRKELVDNIPQSEHESSGGDTAATTQTDASTTKKKGRFVVKTGPKAADAVPNQEVQSDKVTKQIHDGAGVTNFPPNAENAITKNVDVPAEKSTIINEAQLTASESLNNKPIDPNSVTKKGRFVVKKGGNAARPDTPPPPQHHDTSSLDGSVSKQSIPTVVSAITSGFQDASIHGHVPPNCNMIAQPPQYQTQPQVFAQPITNSVAAMPISNIVQPAQTVGGYDINGNFVLVSAPIIAPQNLNTQQPIAQPAPSIAQPTNPAVQSQQLASRQPTTANPDAQLQKKPAPLPKAPRSAEGIISSNRPSLGGRIFGTAGVGKVLHHLESVRLEVLEADKSLASLQSENRILKDKNKELEAKNAKLERQLAEERAKNRKLTKSLGQNPPPEGSNVNKSSNTDKWADQTKSTKDSSSPPKLSDRGKDQGERTPPRQSMQFVEDSVAENVDHSQKLPPRVIDCNDSASHCTSNSLPASPRPSMIPETLSLGTASGVFEPPNAESSSQTLAVTNGFDPLAPVTNGAVTFALPVFVSAPLPPQKETKRFDPLGTPKRSGSKAFPNNAQHVLAYTVPQLDVSNGVLPSVMPQPPLMQQQHMIQQEQNNAQINQPQPPDPFDEIASRHGNG</sequence>
<evidence type="ECO:0000313" key="3">
    <source>
        <dbReference type="Proteomes" id="UP001530400"/>
    </source>
</evidence>
<keyword evidence="3" id="KW-1185">Reference proteome</keyword>
<feature type="region of interest" description="Disordered" evidence="1">
    <location>
        <begin position="364"/>
        <end position="391"/>
    </location>
</feature>
<feature type="region of interest" description="Disordered" evidence="1">
    <location>
        <begin position="248"/>
        <end position="273"/>
    </location>
</feature>
<accession>A0ABD3QKZ1</accession>
<evidence type="ECO:0000256" key="1">
    <source>
        <dbReference type="SAM" id="MobiDB-lite"/>
    </source>
</evidence>
<feature type="compositionally biased region" description="Low complexity" evidence="1">
    <location>
        <begin position="823"/>
        <end position="841"/>
    </location>
</feature>
<evidence type="ECO:0000313" key="2">
    <source>
        <dbReference type="EMBL" id="KAL3800930.1"/>
    </source>
</evidence>
<proteinExistence type="predicted"/>
<feature type="compositionally biased region" description="Polar residues" evidence="1">
    <location>
        <begin position="54"/>
        <end position="69"/>
    </location>
</feature>